<evidence type="ECO:0000313" key="1">
    <source>
        <dbReference type="EMBL" id="BAI40993.1"/>
    </source>
</evidence>
<name>A0A7S7FMG1_LACRG</name>
<gene>
    <name evidence="1" type="ordered locus">LRHM_0466</name>
</gene>
<dbReference type="Proteomes" id="UP000002067">
    <property type="component" value="Chromosome"/>
</dbReference>
<accession>A0A7S7FMG1</accession>
<dbReference type="KEGG" id="lrh:LGG_00482"/>
<dbReference type="KEGG" id="lrg:LRHM_0466"/>
<dbReference type="EMBL" id="AP011548">
    <property type="protein sequence ID" value="BAI40993.1"/>
    <property type="molecule type" value="Genomic_DNA"/>
</dbReference>
<protein>
    <submittedName>
        <fullName evidence="1">Uncharacterized protein</fullName>
    </submittedName>
</protein>
<sequence length="245" mass="27115">MVKTAPDDPDYLVTELAHNATASDASQLPLKEILAILPLPASFLPRKTLILTATAAHLIKPSTLGFIRSHENSSVYSPTMRQVIVQKLYHGTAKKLPKMLTGPCYAFMPLAAPDHRNVGWIATHRLVDYAITNRQHQRIVTVRFQKSRSLSLPTTYHAARFGEILTGSNLLMDVISQLARIAEGNLPLTKDDRQQHHIVVTTTMARTLMNATHQREAYFGAKQVVGEEEYRLQAGWDAGLGGDGV</sequence>
<organism evidence="1 2">
    <name type="scientific">Lacticaseibacillus rhamnosus (strain ATCC 53103 / LMG 18243 / GG)</name>
    <name type="common">Lactobacillus rhamnosus</name>
    <dbReference type="NCBI Taxonomy" id="568703"/>
    <lineage>
        <taxon>Bacteria</taxon>
        <taxon>Bacillati</taxon>
        <taxon>Bacillota</taxon>
        <taxon>Bacilli</taxon>
        <taxon>Lactobacillales</taxon>
        <taxon>Lactobacillaceae</taxon>
        <taxon>Lacticaseibacillus</taxon>
    </lineage>
</organism>
<dbReference type="AlphaFoldDB" id="A0A7S7FMG1"/>
<proteinExistence type="predicted"/>
<evidence type="ECO:0000313" key="2">
    <source>
        <dbReference type="Proteomes" id="UP000002067"/>
    </source>
</evidence>
<dbReference type="RefSeq" id="WP_014569115.1">
    <property type="nucleotide sequence ID" value="NC_013198.1"/>
</dbReference>
<reference evidence="1 2" key="1">
    <citation type="journal article" date="2009" name="J. Bacteriol.">
        <title>Complete genome sequence of the probiotic Lactobacillus rhamnosus ATCC 53103.</title>
        <authorList>
            <person name="Morita H."/>
            <person name="Toh H."/>
            <person name="Oshima K."/>
            <person name="Murakami M."/>
            <person name="Taylor T.D."/>
            <person name="Igimi S."/>
            <person name="Hattori M."/>
        </authorList>
    </citation>
    <scope>NUCLEOTIDE SEQUENCE [LARGE SCALE GENOMIC DNA]</scope>
    <source>
        <strain evidence="2">ATCC 53103 / LMG 18243 / GG [Tokyo]</strain>
    </source>
</reference>